<feature type="chain" id="PRO_5041926661" description="Lysozyme" evidence="1">
    <location>
        <begin position="17"/>
        <end position="162"/>
    </location>
</feature>
<accession>A0AAD3H015</accession>
<feature type="signal peptide" evidence="1">
    <location>
        <begin position="1"/>
        <end position="16"/>
    </location>
</feature>
<dbReference type="Gene3D" id="3.30.56.110">
    <property type="entry name" value="Protein of unknown function DUF2237"/>
    <property type="match status" value="1"/>
</dbReference>
<dbReference type="PANTHER" id="PTHR37466:SF1">
    <property type="entry name" value="SLR1628 PROTEIN"/>
    <property type="match status" value="1"/>
</dbReference>
<proteinExistence type="predicted"/>
<comment type="caution">
    <text evidence="2">The sequence shown here is derived from an EMBL/GenBank/DDBJ whole genome shotgun (WGS) entry which is preliminary data.</text>
</comment>
<sequence>MKLTYFVTILPALVAAQEQEAKNVYGQPLQPCSSDGMALSGYTRSGYCVNKDDDLGSHHICIDVSSTSGGNFCKVTRQPDWCSSTMPCHEGSGLCPVQDWCVCQWAFASYIHNAGGCNHIQNIKCDAVNMHALEAYKRDGRYQEAYKCISQKCGLSSVQVEI</sequence>
<evidence type="ECO:0000256" key="1">
    <source>
        <dbReference type="SAM" id="SignalP"/>
    </source>
</evidence>
<evidence type="ECO:0000313" key="2">
    <source>
        <dbReference type="EMBL" id="GFH44899.1"/>
    </source>
</evidence>
<reference evidence="2 3" key="1">
    <citation type="journal article" date="2021" name="Sci. Rep.">
        <title>The genome of the diatom Chaetoceros tenuissimus carries an ancient integrated fragment of an extant virus.</title>
        <authorList>
            <person name="Hongo Y."/>
            <person name="Kimura K."/>
            <person name="Takaki Y."/>
            <person name="Yoshida Y."/>
            <person name="Baba S."/>
            <person name="Kobayashi G."/>
            <person name="Nagasaki K."/>
            <person name="Hano T."/>
            <person name="Tomaru Y."/>
        </authorList>
    </citation>
    <scope>NUCLEOTIDE SEQUENCE [LARGE SCALE GENOMIC DNA]</scope>
    <source>
        <strain evidence="2 3">NIES-3715</strain>
    </source>
</reference>
<dbReference type="Pfam" id="PF09996">
    <property type="entry name" value="DUF2237"/>
    <property type="match status" value="1"/>
</dbReference>
<keyword evidence="3" id="KW-1185">Reference proteome</keyword>
<name>A0AAD3H015_9STRA</name>
<organism evidence="2 3">
    <name type="scientific">Chaetoceros tenuissimus</name>
    <dbReference type="NCBI Taxonomy" id="426638"/>
    <lineage>
        <taxon>Eukaryota</taxon>
        <taxon>Sar</taxon>
        <taxon>Stramenopiles</taxon>
        <taxon>Ochrophyta</taxon>
        <taxon>Bacillariophyta</taxon>
        <taxon>Coscinodiscophyceae</taxon>
        <taxon>Chaetocerotophycidae</taxon>
        <taxon>Chaetocerotales</taxon>
        <taxon>Chaetocerotaceae</taxon>
        <taxon>Chaetoceros</taxon>
    </lineage>
</organism>
<protein>
    <recommendedName>
        <fullName evidence="4">Lysozyme</fullName>
    </recommendedName>
</protein>
<dbReference type="EMBL" id="BLLK01000020">
    <property type="protein sequence ID" value="GFH44899.1"/>
    <property type="molecule type" value="Genomic_DNA"/>
</dbReference>
<dbReference type="Proteomes" id="UP001054902">
    <property type="component" value="Unassembled WGS sequence"/>
</dbReference>
<evidence type="ECO:0008006" key="4">
    <source>
        <dbReference type="Google" id="ProtNLM"/>
    </source>
</evidence>
<dbReference type="AlphaFoldDB" id="A0AAD3H015"/>
<dbReference type="PANTHER" id="PTHR37466">
    <property type="entry name" value="SLR1628 PROTEIN"/>
    <property type="match status" value="1"/>
</dbReference>
<keyword evidence="1" id="KW-0732">Signal</keyword>
<evidence type="ECO:0000313" key="3">
    <source>
        <dbReference type="Proteomes" id="UP001054902"/>
    </source>
</evidence>
<dbReference type="InterPro" id="IPR018714">
    <property type="entry name" value="DUF2237"/>
</dbReference>
<gene>
    <name evidence="2" type="ORF">CTEN210_01373</name>
</gene>